<accession>A0AAE1HXY9</accession>
<dbReference type="Proteomes" id="UP001219518">
    <property type="component" value="Unassembled WGS sequence"/>
</dbReference>
<evidence type="ECO:0000313" key="2">
    <source>
        <dbReference type="EMBL" id="KAK3929624.1"/>
    </source>
</evidence>
<dbReference type="PANTHER" id="PTHR31912">
    <property type="entry name" value="IP13529P"/>
    <property type="match status" value="1"/>
</dbReference>
<protein>
    <submittedName>
        <fullName evidence="2">Transcription elongation factor spt6</fullName>
    </submittedName>
</protein>
<proteinExistence type="predicted"/>
<evidence type="ECO:0000313" key="3">
    <source>
        <dbReference type="Proteomes" id="UP001219518"/>
    </source>
</evidence>
<dbReference type="AlphaFoldDB" id="A0AAE1HXY9"/>
<feature type="region of interest" description="Disordered" evidence="1">
    <location>
        <begin position="70"/>
        <end position="89"/>
    </location>
</feature>
<sequence>MAEELSVLLTAWGLPSPVVNAFIDQDWTVVSLRLITEEAVQKLIPKEGPRALFLHNFNLWKNSKGPNGDIVSEDSDCGDSNSTNKRAKRRKLNSTQLQELLNEPDINDLHKNLKKSLPGLLVLGFYKANKVLDDYSRDHLCAQILFKELEDDFNKKFDRSNYEQMANSIVKLFPTESLETWYDVVKKGNSSTVQGRLRYKYYSIRRGLIKSLLIPNAQHEENTASDSVSTDLGVDDEDASFMWLLSNCNPWDETVEKWKETYLRRMKHLRLSSHVHEYVDKFPALKEPLGWTLLALDGEKEQPNLEVSLRDSWVDYSKFILTLIRQSQPDFLKGRKFSSLSSDQQFVYVLKELPSLFKVRTLPKSPKATKKDKCWRPSKLEVLDGVCIHVTESAEIQEKVDERKDILRKFKYSLQPLPVFLGPLSGIRQSFIVLDGLRWEVSDPFEAVAGCFKLSFGLGSQYPVEARHICSDSSSNPQPSENIALLDVNLLSSISCEPGNNDEASVFEVHQIEIDNLSLRTEADKFVSKLYGKPKLPREYIQDIVDNVTTFVESGILTNLKNKLSHLNLTDEQCASVCTVLDDMKHPFSHLRSEYIRFKYFTSTGEFIPPVPYEIGEIDIADGAKLKKSKVYGQTVPIDLSLKQFLELPNALEDILKYVDSLKNNPDVKQNFMQTKLWKTKRSKFSDDEIVLPLYSYYDECQCNNPLGSHVKKLGCAYVEIACLPPECQSSIYNIFVSLVFESDYRCFSDEKAFAPLIEKLKFVEETGIIVNTPEGPKRVFFICGLLLGDNLGLNSVGGFAEGFTANFFCRFCKSHREVTKSQTVEDITTLRTETSYASDLAVNNVSLTGVKSNCVFNQIPSFSIVSNFCVDIFHDLGEGVCHYVMLNVLKHCIPKYFSIDLLNHRIEMFRYGPTDSNCIPSISDEFAKKDKLKMSGSETLLFVKLFGIIIGDKVPYDDSYWELYLKLCCLLDICLSKTLSSRQGPALRVLVGEFNSMYIEVTGDTLKPKMHHLIHYARVFEESGPVALTSTKTFERKHRSLLMPAQATESRTNIAKTVTIQHQLNMCHRFKSLSSIIPPTEFGPASEVFLSNFSNYEFVHTLPKSFNLSFTTSCLAANWVNFKGSKYKPGMVLLHSVDNSGGPVFVLLESILFHENLFIFVVSFLLTIGFDSHIHAYEVQLSKKKWSSLLPSDLYDPLPLSIHHSISSKTYVSLRNLL</sequence>
<keyword evidence="2" id="KW-0251">Elongation factor</keyword>
<evidence type="ECO:0000256" key="1">
    <source>
        <dbReference type="SAM" id="MobiDB-lite"/>
    </source>
</evidence>
<name>A0AAE1HXY9_9NEOP</name>
<keyword evidence="3" id="KW-1185">Reference proteome</keyword>
<reference evidence="2" key="1">
    <citation type="submission" date="2021-07" db="EMBL/GenBank/DDBJ databases">
        <authorList>
            <person name="Catto M.A."/>
            <person name="Jacobson A."/>
            <person name="Kennedy G."/>
            <person name="Labadie P."/>
            <person name="Hunt B.G."/>
            <person name="Srinivasan R."/>
        </authorList>
    </citation>
    <scope>NUCLEOTIDE SEQUENCE</scope>
    <source>
        <strain evidence="2">PL_HMW_Pooled</strain>
        <tissue evidence="2">Head</tissue>
    </source>
</reference>
<comment type="caution">
    <text evidence="2">The sequence shown here is derived from an EMBL/GenBank/DDBJ whole genome shotgun (WGS) entry which is preliminary data.</text>
</comment>
<reference evidence="2" key="2">
    <citation type="journal article" date="2023" name="BMC Genomics">
        <title>Pest status, molecular evolution, and epigenetic factors derived from the genome assembly of Frankliniella fusca, a thysanopteran phytovirus vector.</title>
        <authorList>
            <person name="Catto M.A."/>
            <person name="Labadie P.E."/>
            <person name="Jacobson A.L."/>
            <person name="Kennedy G.G."/>
            <person name="Srinivasan R."/>
            <person name="Hunt B.G."/>
        </authorList>
    </citation>
    <scope>NUCLEOTIDE SEQUENCE</scope>
    <source>
        <strain evidence="2">PL_HMW_Pooled</strain>
    </source>
</reference>
<dbReference type="GO" id="GO:0003746">
    <property type="term" value="F:translation elongation factor activity"/>
    <property type="evidence" value="ECO:0007669"/>
    <property type="project" value="UniProtKB-KW"/>
</dbReference>
<organism evidence="2 3">
    <name type="scientific">Frankliniella fusca</name>
    <dbReference type="NCBI Taxonomy" id="407009"/>
    <lineage>
        <taxon>Eukaryota</taxon>
        <taxon>Metazoa</taxon>
        <taxon>Ecdysozoa</taxon>
        <taxon>Arthropoda</taxon>
        <taxon>Hexapoda</taxon>
        <taxon>Insecta</taxon>
        <taxon>Pterygota</taxon>
        <taxon>Neoptera</taxon>
        <taxon>Paraneoptera</taxon>
        <taxon>Thysanoptera</taxon>
        <taxon>Terebrantia</taxon>
        <taxon>Thripoidea</taxon>
        <taxon>Thripidae</taxon>
        <taxon>Frankliniella</taxon>
    </lineage>
</organism>
<gene>
    <name evidence="2" type="ORF">KUF71_003631</name>
</gene>
<dbReference type="EMBL" id="JAHWGI010001401">
    <property type="protein sequence ID" value="KAK3929624.1"/>
    <property type="molecule type" value="Genomic_DNA"/>
</dbReference>
<dbReference type="PANTHER" id="PTHR31912:SF34">
    <property type="entry name" value="NOTOCHORD-RELATED PROTEIN"/>
    <property type="match status" value="1"/>
</dbReference>
<keyword evidence="2" id="KW-0648">Protein biosynthesis</keyword>